<proteinExistence type="predicted"/>
<dbReference type="RefSeq" id="XP_047774569.1">
    <property type="nucleotide sequence ID" value="XM_047924933.1"/>
</dbReference>
<dbReference type="Proteomes" id="UP000814176">
    <property type="component" value="Unassembled WGS sequence"/>
</dbReference>
<reference evidence="2 3" key="1">
    <citation type="journal article" date="2021" name="Environ. Microbiol.">
        <title>Gene family expansions and transcriptome signatures uncover fungal adaptations to wood decay.</title>
        <authorList>
            <person name="Hage H."/>
            <person name="Miyauchi S."/>
            <person name="Viragh M."/>
            <person name="Drula E."/>
            <person name="Min B."/>
            <person name="Chaduli D."/>
            <person name="Navarro D."/>
            <person name="Favel A."/>
            <person name="Norest M."/>
            <person name="Lesage-Meessen L."/>
            <person name="Balint B."/>
            <person name="Merenyi Z."/>
            <person name="de Eugenio L."/>
            <person name="Morin E."/>
            <person name="Martinez A.T."/>
            <person name="Baldrian P."/>
            <person name="Stursova M."/>
            <person name="Martinez M.J."/>
            <person name="Novotny C."/>
            <person name="Magnuson J.K."/>
            <person name="Spatafora J.W."/>
            <person name="Maurice S."/>
            <person name="Pangilinan J."/>
            <person name="Andreopoulos W."/>
            <person name="LaButti K."/>
            <person name="Hundley H."/>
            <person name="Na H."/>
            <person name="Kuo A."/>
            <person name="Barry K."/>
            <person name="Lipzen A."/>
            <person name="Henrissat B."/>
            <person name="Riley R."/>
            <person name="Ahrendt S."/>
            <person name="Nagy L.G."/>
            <person name="Grigoriev I.V."/>
            <person name="Martin F."/>
            <person name="Rosso M.N."/>
        </authorList>
    </citation>
    <scope>NUCLEOTIDE SEQUENCE [LARGE SCALE GENOMIC DNA]</scope>
    <source>
        <strain evidence="2 3">CIRM-BRFM 1785</strain>
    </source>
</reference>
<sequence>MHRKRTDGWLIVLLEKDALSLALSVFQSVRTTMGRGPRRNPESCMKQIRISIIGEPPTRQAVCVDVNRSRVSSYVPRSFRHFYRELPIYIESVQSLSHPKNAEGSGP</sequence>
<keyword evidence="1" id="KW-0732">Signal</keyword>
<comment type="caution">
    <text evidence="2">The sequence shown here is derived from an EMBL/GenBank/DDBJ whole genome shotgun (WGS) entry which is preliminary data.</text>
</comment>
<evidence type="ECO:0000313" key="2">
    <source>
        <dbReference type="EMBL" id="KAH9831442.1"/>
    </source>
</evidence>
<gene>
    <name evidence="2" type="ORF">C8Q71DRAFT_782580</name>
</gene>
<dbReference type="EMBL" id="JADCUA010000026">
    <property type="protein sequence ID" value="KAH9831442.1"/>
    <property type="molecule type" value="Genomic_DNA"/>
</dbReference>
<name>A0ABQ8K3L8_9APHY</name>
<keyword evidence="3" id="KW-1185">Reference proteome</keyword>
<evidence type="ECO:0000313" key="3">
    <source>
        <dbReference type="Proteomes" id="UP000814176"/>
    </source>
</evidence>
<protein>
    <submittedName>
        <fullName evidence="2">Uncharacterized protein</fullName>
    </submittedName>
</protein>
<dbReference type="GeneID" id="72005665"/>
<feature type="chain" id="PRO_5046851584" evidence="1">
    <location>
        <begin position="23"/>
        <end position="107"/>
    </location>
</feature>
<accession>A0ABQ8K3L8</accession>
<feature type="signal peptide" evidence="1">
    <location>
        <begin position="1"/>
        <end position="22"/>
    </location>
</feature>
<evidence type="ECO:0000256" key="1">
    <source>
        <dbReference type="SAM" id="SignalP"/>
    </source>
</evidence>
<organism evidence="2 3">
    <name type="scientific">Rhodofomes roseus</name>
    <dbReference type="NCBI Taxonomy" id="34475"/>
    <lineage>
        <taxon>Eukaryota</taxon>
        <taxon>Fungi</taxon>
        <taxon>Dikarya</taxon>
        <taxon>Basidiomycota</taxon>
        <taxon>Agaricomycotina</taxon>
        <taxon>Agaricomycetes</taxon>
        <taxon>Polyporales</taxon>
        <taxon>Rhodofomes</taxon>
    </lineage>
</organism>